<evidence type="ECO:0000256" key="3">
    <source>
        <dbReference type="ARBA" id="ARBA00022448"/>
    </source>
</evidence>
<keyword evidence="5 7" id="KW-1133">Transmembrane helix</keyword>
<dbReference type="PANTHER" id="PTHR10332">
    <property type="entry name" value="EQUILIBRATIVE NUCLEOSIDE TRANSPORTER"/>
    <property type="match status" value="1"/>
</dbReference>
<evidence type="ECO:0000256" key="6">
    <source>
        <dbReference type="ARBA" id="ARBA00023136"/>
    </source>
</evidence>
<keyword evidence="6 7" id="KW-0472">Membrane</keyword>
<dbReference type="EMBL" id="JBJUIK010000015">
    <property type="protein sequence ID" value="KAL3501200.1"/>
    <property type="molecule type" value="Genomic_DNA"/>
</dbReference>
<feature type="transmembrane region" description="Helical" evidence="7">
    <location>
        <begin position="303"/>
        <end position="327"/>
    </location>
</feature>
<dbReference type="Proteomes" id="UP001630127">
    <property type="component" value="Unassembled WGS sequence"/>
</dbReference>
<comment type="caution">
    <text evidence="8">The sequence shown here is derived from an EMBL/GenBank/DDBJ whole genome shotgun (WGS) entry which is preliminary data.</text>
</comment>
<gene>
    <name evidence="8" type="ORF">ACH5RR_035649</name>
</gene>
<dbReference type="GO" id="GO:0016020">
    <property type="term" value="C:membrane"/>
    <property type="evidence" value="ECO:0007669"/>
    <property type="project" value="UniProtKB-SubCell"/>
</dbReference>
<organism evidence="8 9">
    <name type="scientific">Cinchona calisaya</name>
    <dbReference type="NCBI Taxonomy" id="153742"/>
    <lineage>
        <taxon>Eukaryota</taxon>
        <taxon>Viridiplantae</taxon>
        <taxon>Streptophyta</taxon>
        <taxon>Embryophyta</taxon>
        <taxon>Tracheophyta</taxon>
        <taxon>Spermatophyta</taxon>
        <taxon>Magnoliopsida</taxon>
        <taxon>eudicotyledons</taxon>
        <taxon>Gunneridae</taxon>
        <taxon>Pentapetalae</taxon>
        <taxon>asterids</taxon>
        <taxon>lamiids</taxon>
        <taxon>Gentianales</taxon>
        <taxon>Rubiaceae</taxon>
        <taxon>Cinchonoideae</taxon>
        <taxon>Cinchoneae</taxon>
        <taxon>Cinchona</taxon>
    </lineage>
</organism>
<feature type="transmembrane region" description="Helical" evidence="7">
    <location>
        <begin position="398"/>
        <end position="421"/>
    </location>
</feature>
<evidence type="ECO:0000256" key="4">
    <source>
        <dbReference type="ARBA" id="ARBA00022692"/>
    </source>
</evidence>
<feature type="transmembrane region" description="Helical" evidence="7">
    <location>
        <begin position="34"/>
        <end position="53"/>
    </location>
</feature>
<feature type="transmembrane region" description="Helical" evidence="7">
    <location>
        <begin position="131"/>
        <end position="151"/>
    </location>
</feature>
<reference evidence="8 9" key="1">
    <citation type="submission" date="2024-11" db="EMBL/GenBank/DDBJ databases">
        <title>A near-complete genome assembly of Cinchona calisaya.</title>
        <authorList>
            <person name="Lian D.C."/>
            <person name="Zhao X.W."/>
            <person name="Wei L."/>
        </authorList>
    </citation>
    <scope>NUCLEOTIDE SEQUENCE [LARGE SCALE GENOMIC DNA]</scope>
    <source>
        <tissue evidence="8">Nenye</tissue>
    </source>
</reference>
<feature type="transmembrane region" description="Helical" evidence="7">
    <location>
        <begin position="271"/>
        <end position="291"/>
    </location>
</feature>
<dbReference type="GO" id="GO:0015858">
    <property type="term" value="P:nucleoside transport"/>
    <property type="evidence" value="ECO:0007669"/>
    <property type="project" value="UniProtKB-ARBA"/>
</dbReference>
<sequence>MAVTSGDCEVVTHLLITETPTSSKPKIPKDSFHLAYVIYFILGTGYLLPWNAFSTAVDYFSFLYPGASIDRTFEVVFTAIDLLFILLILVFKHKLSSAFARINMGSVIYLVALLTVPLMDAWYVKGRVGMYGGYYVTVCSVGLCGIADALIQGGMYGSAGELPERYMQALVVGNSASGVLVSILRIVTKVACSQDAQGLRKSANIYFSISITMVVLCVILNNMARRLPVIKYYNELKDEAVENDEKEKQNDPSTKLFWRSTLWEVIGTMKWYAFGVLVVYGVSWSLFPGSITEDFHSQILKDWYPILLITGFNVFDLLGKSLTSIYIIKNPKISIGGSFARLFFVPIFYCCLHGPKFLRTEVPVSILTCLLGFTNGYFTSVLMMLAPKTVQLQHAETAGIVLALFAVVGPTIASPLSYLMLI</sequence>
<dbReference type="AlphaFoldDB" id="A0ABD2Y341"/>
<evidence type="ECO:0000256" key="1">
    <source>
        <dbReference type="ARBA" id="ARBA00004141"/>
    </source>
</evidence>
<dbReference type="InterPro" id="IPR002259">
    <property type="entry name" value="Eqnu_transpt"/>
</dbReference>
<dbReference type="GO" id="GO:0022857">
    <property type="term" value="F:transmembrane transporter activity"/>
    <property type="evidence" value="ECO:0007669"/>
    <property type="project" value="UniProtKB-ARBA"/>
</dbReference>
<keyword evidence="3" id="KW-0813">Transport</keyword>
<proteinExistence type="inferred from homology"/>
<feature type="transmembrane region" description="Helical" evidence="7">
    <location>
        <begin position="339"/>
        <end position="358"/>
    </location>
</feature>
<keyword evidence="4 7" id="KW-0812">Transmembrane</keyword>
<feature type="transmembrane region" description="Helical" evidence="7">
    <location>
        <begin position="364"/>
        <end position="386"/>
    </location>
</feature>
<evidence type="ECO:0000313" key="9">
    <source>
        <dbReference type="Proteomes" id="UP001630127"/>
    </source>
</evidence>
<dbReference type="PANTHER" id="PTHR10332:SF10">
    <property type="entry name" value="EQUILIBRATIVE NUCLEOSIDE TRANSPORTER 4"/>
    <property type="match status" value="1"/>
</dbReference>
<evidence type="ECO:0000256" key="2">
    <source>
        <dbReference type="ARBA" id="ARBA00007965"/>
    </source>
</evidence>
<evidence type="ECO:0000256" key="7">
    <source>
        <dbReference type="SAM" id="Phobius"/>
    </source>
</evidence>
<dbReference type="PIRSF" id="PIRSF016379">
    <property type="entry name" value="ENT"/>
    <property type="match status" value="1"/>
</dbReference>
<comment type="similarity">
    <text evidence="2">Belongs to the SLC29A/ENT transporter (TC 2.A.57) family.</text>
</comment>
<feature type="transmembrane region" description="Helical" evidence="7">
    <location>
        <begin position="171"/>
        <end position="191"/>
    </location>
</feature>
<evidence type="ECO:0000313" key="8">
    <source>
        <dbReference type="EMBL" id="KAL3501200.1"/>
    </source>
</evidence>
<dbReference type="PRINTS" id="PR01130">
    <property type="entry name" value="DERENTRNSPRT"/>
</dbReference>
<name>A0ABD2Y341_9GENT</name>
<feature type="transmembrane region" description="Helical" evidence="7">
    <location>
        <begin position="73"/>
        <end position="91"/>
    </location>
</feature>
<feature type="transmembrane region" description="Helical" evidence="7">
    <location>
        <begin position="98"/>
        <end position="119"/>
    </location>
</feature>
<protein>
    <recommendedName>
        <fullName evidence="10">Equilibrative nucleoside transporter</fullName>
    </recommendedName>
</protein>
<keyword evidence="9" id="KW-1185">Reference proteome</keyword>
<accession>A0ABD2Y341</accession>
<evidence type="ECO:0000256" key="5">
    <source>
        <dbReference type="ARBA" id="ARBA00022989"/>
    </source>
</evidence>
<feature type="transmembrane region" description="Helical" evidence="7">
    <location>
        <begin position="203"/>
        <end position="224"/>
    </location>
</feature>
<dbReference type="Pfam" id="PF01733">
    <property type="entry name" value="Nucleoside_tran"/>
    <property type="match status" value="1"/>
</dbReference>
<comment type="subcellular location">
    <subcellularLocation>
        <location evidence="1">Membrane</location>
        <topology evidence="1">Multi-pass membrane protein</topology>
    </subcellularLocation>
</comment>
<evidence type="ECO:0008006" key="10">
    <source>
        <dbReference type="Google" id="ProtNLM"/>
    </source>
</evidence>